<comment type="caution">
    <text evidence="1">The sequence shown here is derived from an EMBL/GenBank/DDBJ whole genome shotgun (WGS) entry which is preliminary data.</text>
</comment>
<dbReference type="Proteomes" id="UP001143856">
    <property type="component" value="Unassembled WGS sequence"/>
</dbReference>
<keyword evidence="2" id="KW-1185">Reference proteome</keyword>
<accession>A0ACC1P0V3</accession>
<dbReference type="EMBL" id="JAPDGR010001246">
    <property type="protein sequence ID" value="KAJ2984679.1"/>
    <property type="molecule type" value="Genomic_DNA"/>
</dbReference>
<name>A0ACC1P0V3_9PEZI</name>
<proteinExistence type="predicted"/>
<organism evidence="1 2">
    <name type="scientific">Xylaria curta</name>
    <dbReference type="NCBI Taxonomy" id="42375"/>
    <lineage>
        <taxon>Eukaryota</taxon>
        <taxon>Fungi</taxon>
        <taxon>Dikarya</taxon>
        <taxon>Ascomycota</taxon>
        <taxon>Pezizomycotina</taxon>
        <taxon>Sordariomycetes</taxon>
        <taxon>Xylariomycetidae</taxon>
        <taxon>Xylariales</taxon>
        <taxon>Xylariaceae</taxon>
        <taxon>Xylaria</taxon>
    </lineage>
</organism>
<evidence type="ECO:0000313" key="1">
    <source>
        <dbReference type="EMBL" id="KAJ2984679.1"/>
    </source>
</evidence>
<evidence type="ECO:0000313" key="2">
    <source>
        <dbReference type="Proteomes" id="UP001143856"/>
    </source>
</evidence>
<reference evidence="1" key="1">
    <citation type="submission" date="2022-10" db="EMBL/GenBank/DDBJ databases">
        <title>Genome Sequence of Xylaria curta.</title>
        <authorList>
            <person name="Buettner E."/>
        </authorList>
    </citation>
    <scope>NUCLEOTIDE SEQUENCE</scope>
    <source>
        <strain evidence="1">Babe10</strain>
    </source>
</reference>
<gene>
    <name evidence="1" type="ORF">NUW58_g5932</name>
</gene>
<sequence length="462" mass="51023">MAEFSTSTRLTPLDLLMPPTYIRVLFTFRTTESSISPIKRLQDALDRVSETIPWLSGHVFASAATTGQAPGLEIRYRSDDSRPVLVDKGTIEASYETLSLEGLLPDTIPDHVWPAPPMIDQDLSAKGAPVFGASFFQFADSHGVGLCICMHHSAIDATGFTDIVRLWAQHTAGLTPSYTTHNSDRRARLLNVLQSDLEKISSTTTESLFELHPEYSKIPPSFPTEFPACSCKLFELSVMHINAYKERLKGCMSGAPSTNAVVCALIWSAITRARMQRSPALVRESSRLAMAVNGQRRLGTEFSSPGNPYLGNTILYSLACSPTSDLDSCPESPESFAKIRDMIGQSQSHKKINTSHVAEVYSLVERKEDYRSIFVGWDLFSSRDLTITSWADLDFYGMEFGMELGRPEFTRIAGSTADGIGIVMPRKGESGGSKEVVEIMIMLRSDDMGVLEEDTIWKNFTA</sequence>
<protein>
    <submittedName>
        <fullName evidence="1">Uncharacterized protein</fullName>
    </submittedName>
</protein>